<dbReference type="GO" id="GO:0009553">
    <property type="term" value="P:embryo sac development"/>
    <property type="evidence" value="ECO:0007669"/>
    <property type="project" value="TreeGrafter"/>
</dbReference>
<dbReference type="GO" id="GO:0009556">
    <property type="term" value="P:microsporogenesis"/>
    <property type="evidence" value="ECO:0007669"/>
    <property type="project" value="TreeGrafter"/>
</dbReference>
<keyword evidence="3" id="KW-1185">Reference proteome</keyword>
<dbReference type="InterPro" id="IPR034546">
    <property type="entry name" value="PAIR1"/>
</dbReference>
<dbReference type="PANTHER" id="PTHR37695">
    <property type="entry name" value="RECOMBINATION INITIATION DEFECTS 3-RELATED"/>
    <property type="match status" value="1"/>
</dbReference>
<dbReference type="PANTHER" id="PTHR37695:SF1">
    <property type="entry name" value="RECOMBINATION INITIATION DEFECTS 3-RELATED"/>
    <property type="match status" value="1"/>
</dbReference>
<proteinExistence type="predicted"/>
<dbReference type="EMBL" id="CAMAPE010000035">
    <property type="protein sequence ID" value="CAH9096643.1"/>
    <property type="molecule type" value="Genomic_DNA"/>
</dbReference>
<name>A0A9P1ECB8_CUSEU</name>
<sequence length="405" mass="45369">MKLNINKACDLGSISVLPLHSRRTSVGPTGAETSVFGKIQNAPLRPQPSQQSLSQGISSQPAFFSQFSQNSLDDIVTSEQRFDSQEKDSTGRRTSCLPLTNFSKEDSQLQLPRNSTNYMHKRSAHEFRCQISEELEHRIGVIETSLNRFGMILDSIQSDVIQVKREIKEMSSGTESLWKKLVAHDEAVQMMSSSGQENIKACLEGLSKSMSEELRRNLPQEHFIEKSSVVSVLPDTIETCVAKLRDDIKKSLMEEIHAVADGLKVLSQKFAVAATPPEGVNNRISLLDQKYLTTGHAHERHSNEQTFSLPKIEMGSWHSAKHEQINKNGINTTQRLDKDSLSVKQHNVIVEVEEDSDGGFSCLLNGKGSGSGKFTMDDSKDDIKRMLRKARRRKRKYSNNIVVID</sequence>
<reference evidence="2" key="1">
    <citation type="submission" date="2022-07" db="EMBL/GenBank/DDBJ databases">
        <authorList>
            <person name="Macas J."/>
            <person name="Novak P."/>
            <person name="Neumann P."/>
        </authorList>
    </citation>
    <scope>NUCLEOTIDE SEQUENCE</scope>
</reference>
<feature type="compositionally biased region" description="Basic and acidic residues" evidence="1">
    <location>
        <begin position="80"/>
        <end position="91"/>
    </location>
</feature>
<dbReference type="Proteomes" id="UP001152484">
    <property type="component" value="Unassembled WGS sequence"/>
</dbReference>
<dbReference type="GO" id="GO:0005634">
    <property type="term" value="C:nucleus"/>
    <property type="evidence" value="ECO:0007669"/>
    <property type="project" value="TreeGrafter"/>
</dbReference>
<evidence type="ECO:0008006" key="4">
    <source>
        <dbReference type="Google" id="ProtNLM"/>
    </source>
</evidence>
<evidence type="ECO:0000313" key="3">
    <source>
        <dbReference type="Proteomes" id="UP001152484"/>
    </source>
</evidence>
<comment type="caution">
    <text evidence="2">The sequence shown here is derived from an EMBL/GenBank/DDBJ whole genome shotgun (WGS) entry which is preliminary data.</text>
</comment>
<gene>
    <name evidence="2" type="ORF">CEURO_LOCUS13488</name>
</gene>
<evidence type="ECO:0000256" key="1">
    <source>
        <dbReference type="SAM" id="MobiDB-lite"/>
    </source>
</evidence>
<dbReference type="OrthoDB" id="1920658at2759"/>
<protein>
    <recommendedName>
        <fullName evidence="4">Protein PAIR1</fullName>
    </recommendedName>
</protein>
<feature type="region of interest" description="Disordered" evidence="1">
    <location>
        <begin position="79"/>
        <end position="98"/>
    </location>
</feature>
<accession>A0A9P1ECB8</accession>
<evidence type="ECO:0000313" key="2">
    <source>
        <dbReference type="EMBL" id="CAH9096643.1"/>
    </source>
</evidence>
<dbReference type="AlphaFoldDB" id="A0A9P1ECB8"/>
<organism evidence="2 3">
    <name type="scientific">Cuscuta europaea</name>
    <name type="common">European dodder</name>
    <dbReference type="NCBI Taxonomy" id="41803"/>
    <lineage>
        <taxon>Eukaryota</taxon>
        <taxon>Viridiplantae</taxon>
        <taxon>Streptophyta</taxon>
        <taxon>Embryophyta</taxon>
        <taxon>Tracheophyta</taxon>
        <taxon>Spermatophyta</taxon>
        <taxon>Magnoliopsida</taxon>
        <taxon>eudicotyledons</taxon>
        <taxon>Gunneridae</taxon>
        <taxon>Pentapetalae</taxon>
        <taxon>asterids</taxon>
        <taxon>lamiids</taxon>
        <taxon>Solanales</taxon>
        <taxon>Convolvulaceae</taxon>
        <taxon>Cuscuteae</taxon>
        <taxon>Cuscuta</taxon>
        <taxon>Cuscuta subgen. Cuscuta</taxon>
    </lineage>
</organism>
<dbReference type="GO" id="GO:0042138">
    <property type="term" value="P:meiotic DNA double-strand break formation"/>
    <property type="evidence" value="ECO:0007669"/>
    <property type="project" value="TreeGrafter"/>
</dbReference>
<dbReference type="GO" id="GO:0070192">
    <property type="term" value="P:chromosome organization involved in meiotic cell cycle"/>
    <property type="evidence" value="ECO:0007669"/>
    <property type="project" value="InterPro"/>
</dbReference>